<keyword evidence="2" id="KW-1185">Reference proteome</keyword>
<organism evidence="1 2">
    <name type="scientific">Tropicibacter oceani</name>
    <dbReference type="NCBI Taxonomy" id="3058420"/>
    <lineage>
        <taxon>Bacteria</taxon>
        <taxon>Pseudomonadati</taxon>
        <taxon>Pseudomonadota</taxon>
        <taxon>Alphaproteobacteria</taxon>
        <taxon>Rhodobacterales</taxon>
        <taxon>Roseobacteraceae</taxon>
        <taxon>Tropicibacter</taxon>
    </lineage>
</organism>
<reference evidence="1 2" key="1">
    <citation type="submission" date="2023-05" db="EMBL/GenBank/DDBJ databases">
        <title>YMD87, complete Genome.</title>
        <authorList>
            <person name="Zhang J."/>
            <person name="Xu X."/>
        </authorList>
    </citation>
    <scope>NUCLEOTIDE SEQUENCE [LARGE SCALE GENOMIC DNA]</scope>
    <source>
        <strain evidence="1 2">YMD87</strain>
    </source>
</reference>
<dbReference type="Proteomes" id="UP001241605">
    <property type="component" value="Chromosome"/>
</dbReference>
<evidence type="ECO:0000313" key="2">
    <source>
        <dbReference type="Proteomes" id="UP001241605"/>
    </source>
</evidence>
<protein>
    <submittedName>
        <fullName evidence="1">Uncharacterized protein</fullName>
    </submittedName>
</protein>
<gene>
    <name evidence="1" type="ORF">QF118_05460</name>
</gene>
<name>A0ABY8QLK5_9RHOB</name>
<dbReference type="RefSeq" id="WP_282301634.1">
    <property type="nucleotide sequence ID" value="NZ_CP124616.1"/>
</dbReference>
<dbReference type="EMBL" id="CP124616">
    <property type="protein sequence ID" value="WGW04997.1"/>
    <property type="molecule type" value="Genomic_DNA"/>
</dbReference>
<accession>A0ABY8QLK5</accession>
<evidence type="ECO:0000313" key="1">
    <source>
        <dbReference type="EMBL" id="WGW04997.1"/>
    </source>
</evidence>
<sequence length="142" mass="15068">MPDLDVMFYAPAAPVIASHAKSIPATSGSVMRNCHKPFARRDRRDVSCAKIRQSQGGQALLTIHASCAPGAFAAGARASRAPAIPFITVVDAGFPRIPPSGPQLAGIDRLPLRRVPSIQGEIGNSAGGCKWTSSVLHWEWGW</sequence>
<proteinExistence type="predicted"/>